<evidence type="ECO:0000259" key="1">
    <source>
        <dbReference type="PROSITE" id="PS50011"/>
    </source>
</evidence>
<dbReference type="Gene3D" id="1.10.510.10">
    <property type="entry name" value="Transferase(Phosphotransferase) domain 1"/>
    <property type="match status" value="1"/>
</dbReference>
<sequence>MGRRSGTGLNKQPMSPPCCLGNIFTVQEIRSITHTVVLGTQALHKEGYSHKDIKTADILFSRGHGLLCDFGLCSQIDQLLQNQFFGTQDYVSSEARRVGCHRECDYIRGDVFSLGAVLYELATGPVLSKVINQGLNWQRIAEFGGWTLAGYCKEWSMTLRSAGALIRSRAVHCGPYASSVIHLERVKL</sequence>
<dbReference type="EMBL" id="JAAAID010000637">
    <property type="protein sequence ID" value="KAG0015339.1"/>
    <property type="molecule type" value="Genomic_DNA"/>
</dbReference>
<comment type="caution">
    <text evidence="2">The sequence shown here is derived from an EMBL/GenBank/DDBJ whole genome shotgun (WGS) entry which is preliminary data.</text>
</comment>
<name>A0A9P6T0E4_9FUNG</name>
<gene>
    <name evidence="2" type="ORF">BGZ80_009910</name>
</gene>
<feature type="domain" description="Protein kinase" evidence="1">
    <location>
        <begin position="1"/>
        <end position="188"/>
    </location>
</feature>
<dbReference type="SUPFAM" id="SSF56112">
    <property type="entry name" value="Protein kinase-like (PK-like)"/>
    <property type="match status" value="1"/>
</dbReference>
<keyword evidence="3" id="KW-1185">Reference proteome</keyword>
<dbReference type="InterPro" id="IPR000719">
    <property type="entry name" value="Prot_kinase_dom"/>
</dbReference>
<dbReference type="Proteomes" id="UP000703661">
    <property type="component" value="Unassembled WGS sequence"/>
</dbReference>
<reference evidence="2" key="1">
    <citation type="journal article" date="2020" name="Fungal Divers.">
        <title>Resolving the Mortierellaceae phylogeny through synthesis of multi-gene phylogenetics and phylogenomics.</title>
        <authorList>
            <person name="Vandepol N."/>
            <person name="Liber J."/>
            <person name="Desiro A."/>
            <person name="Na H."/>
            <person name="Kennedy M."/>
            <person name="Barry K."/>
            <person name="Grigoriev I.V."/>
            <person name="Miller A.N."/>
            <person name="O'Donnell K."/>
            <person name="Stajich J.E."/>
            <person name="Bonito G."/>
        </authorList>
    </citation>
    <scope>NUCLEOTIDE SEQUENCE</scope>
    <source>
        <strain evidence="2">NRRL 2769</strain>
    </source>
</reference>
<protein>
    <recommendedName>
        <fullName evidence="1">Protein kinase domain-containing protein</fullName>
    </recommendedName>
</protein>
<dbReference type="PROSITE" id="PS50011">
    <property type="entry name" value="PROTEIN_KINASE_DOM"/>
    <property type="match status" value="1"/>
</dbReference>
<evidence type="ECO:0000313" key="3">
    <source>
        <dbReference type="Proteomes" id="UP000703661"/>
    </source>
</evidence>
<organism evidence="2 3">
    <name type="scientific">Entomortierella chlamydospora</name>
    <dbReference type="NCBI Taxonomy" id="101097"/>
    <lineage>
        <taxon>Eukaryota</taxon>
        <taxon>Fungi</taxon>
        <taxon>Fungi incertae sedis</taxon>
        <taxon>Mucoromycota</taxon>
        <taxon>Mortierellomycotina</taxon>
        <taxon>Mortierellomycetes</taxon>
        <taxon>Mortierellales</taxon>
        <taxon>Mortierellaceae</taxon>
        <taxon>Entomortierella</taxon>
    </lineage>
</organism>
<accession>A0A9P6T0E4</accession>
<evidence type="ECO:0000313" key="2">
    <source>
        <dbReference type="EMBL" id="KAG0015339.1"/>
    </source>
</evidence>
<dbReference type="InterPro" id="IPR011009">
    <property type="entry name" value="Kinase-like_dom_sf"/>
</dbReference>
<dbReference type="GO" id="GO:0005524">
    <property type="term" value="F:ATP binding"/>
    <property type="evidence" value="ECO:0007669"/>
    <property type="project" value="InterPro"/>
</dbReference>
<dbReference type="Pfam" id="PF00069">
    <property type="entry name" value="Pkinase"/>
    <property type="match status" value="1"/>
</dbReference>
<dbReference type="PANTHER" id="PTHR24362:SF309">
    <property type="entry name" value="PROTEIN KINASE DOMAIN-CONTAINING PROTEIN"/>
    <property type="match status" value="1"/>
</dbReference>
<dbReference type="PANTHER" id="PTHR24362">
    <property type="entry name" value="SERINE/THREONINE-PROTEIN KINASE NEK"/>
    <property type="match status" value="1"/>
</dbReference>
<proteinExistence type="predicted"/>
<dbReference type="AlphaFoldDB" id="A0A9P6T0E4"/>
<dbReference type="GO" id="GO:0004672">
    <property type="term" value="F:protein kinase activity"/>
    <property type="evidence" value="ECO:0007669"/>
    <property type="project" value="InterPro"/>
</dbReference>